<proteinExistence type="inferred from homology"/>
<sequence>MSHVTALFLITWPDEPFLRSFPPSAHGTMTIKGQFVDCVKMSRRNRQRLHLLQEFTVHITRMAPEKTVHTSVTDRSLQDSVFLRLLNLPVISFTREMVEKTYTSTKHTHPLICSVCGVYERGAKTAGSLAVWSVKPAIHRLEPQIEAVNNLACRGLDQLEKKIPALQYSPEKLASDIAEAVLSAKRGIAGTITGVSDMALSLAAGGYLLTRSTVSDGVSYVMSSRPVRLAEEGADTALTLTEHLVNYVLPASDEEIEEDTPWEAGADVEPPVCQPGYRRLGSLASTVCRRTYTHTATRLGRTRSQGQQLVMSIPGVTPLTGIATRNLEMAGGVVLGLQSTVGGLFGGTDKQTDKQRTKKKEGELLKSGGLQGLLSGLGQQLQSTYALVVSAVQSAPTTTLGLARNGTGALVEALGSARRHVQETASHYSLIPGQSPEGGANGACTATVEEEEGEEKEPSPPEASGRGQRAAPHPDPQGEDPGFSQISDVARRLQKKVLERIPIQQKTPLEGPKRALESPLSS</sequence>
<dbReference type="EMBL" id="JAINUF010000013">
    <property type="protein sequence ID" value="KAJ8344087.1"/>
    <property type="molecule type" value="Genomic_DNA"/>
</dbReference>
<dbReference type="GO" id="GO:0005811">
    <property type="term" value="C:lipid droplet"/>
    <property type="evidence" value="ECO:0007669"/>
    <property type="project" value="UniProtKB-SubCell"/>
</dbReference>
<accession>A0A9Q1ESC9</accession>
<keyword evidence="3" id="KW-0551">Lipid droplet</keyword>
<keyword evidence="6" id="KW-1185">Reference proteome</keyword>
<dbReference type="InterPro" id="IPR042998">
    <property type="entry name" value="PLIN1"/>
</dbReference>
<feature type="region of interest" description="Disordered" evidence="4">
    <location>
        <begin position="429"/>
        <end position="522"/>
    </location>
</feature>
<comment type="subcellular location">
    <subcellularLocation>
        <location evidence="1">Lipid droplet</location>
    </subcellularLocation>
</comment>
<evidence type="ECO:0000256" key="1">
    <source>
        <dbReference type="ARBA" id="ARBA00004502"/>
    </source>
</evidence>
<dbReference type="AlphaFoldDB" id="A0A9Q1ESC9"/>
<comment type="caution">
    <text evidence="5">The sequence shown here is derived from an EMBL/GenBank/DDBJ whole genome shotgun (WGS) entry which is preliminary data.</text>
</comment>
<protein>
    <recommendedName>
        <fullName evidence="7">Perilipin</fullName>
    </recommendedName>
</protein>
<evidence type="ECO:0000313" key="6">
    <source>
        <dbReference type="Proteomes" id="UP001152622"/>
    </source>
</evidence>
<dbReference type="Proteomes" id="UP001152622">
    <property type="component" value="Chromosome 13"/>
</dbReference>
<evidence type="ECO:0000313" key="5">
    <source>
        <dbReference type="EMBL" id="KAJ8344087.1"/>
    </source>
</evidence>
<comment type="similarity">
    <text evidence="2">Belongs to the perilipin family.</text>
</comment>
<dbReference type="GO" id="GO:0006629">
    <property type="term" value="P:lipid metabolic process"/>
    <property type="evidence" value="ECO:0007669"/>
    <property type="project" value="InterPro"/>
</dbReference>
<dbReference type="Pfam" id="PF03036">
    <property type="entry name" value="Perilipin"/>
    <property type="match status" value="1"/>
</dbReference>
<dbReference type="PANTHER" id="PTHR47138:SF1">
    <property type="entry name" value="PERILIPIN-1"/>
    <property type="match status" value="1"/>
</dbReference>
<evidence type="ECO:0008006" key="7">
    <source>
        <dbReference type="Google" id="ProtNLM"/>
    </source>
</evidence>
<dbReference type="SUPFAM" id="SSF109775">
    <property type="entry name" value="Mannose-6-phosphate receptor binding protein 1 (Tip47), C-terminal domain"/>
    <property type="match status" value="1"/>
</dbReference>
<reference evidence="5" key="1">
    <citation type="journal article" date="2023" name="Science">
        <title>Genome structures resolve the early diversification of teleost fishes.</title>
        <authorList>
            <person name="Parey E."/>
            <person name="Louis A."/>
            <person name="Montfort J."/>
            <person name="Bouchez O."/>
            <person name="Roques C."/>
            <person name="Iampietro C."/>
            <person name="Lluch J."/>
            <person name="Castinel A."/>
            <person name="Donnadieu C."/>
            <person name="Desvignes T."/>
            <person name="Floi Bucao C."/>
            <person name="Jouanno E."/>
            <person name="Wen M."/>
            <person name="Mejri S."/>
            <person name="Dirks R."/>
            <person name="Jansen H."/>
            <person name="Henkel C."/>
            <person name="Chen W.J."/>
            <person name="Zahm M."/>
            <person name="Cabau C."/>
            <person name="Klopp C."/>
            <person name="Thompson A.W."/>
            <person name="Robinson-Rechavi M."/>
            <person name="Braasch I."/>
            <person name="Lecointre G."/>
            <person name="Bobe J."/>
            <person name="Postlethwait J.H."/>
            <person name="Berthelot C."/>
            <person name="Roest Crollius H."/>
            <person name="Guiguen Y."/>
        </authorList>
    </citation>
    <scope>NUCLEOTIDE SEQUENCE</scope>
    <source>
        <strain evidence="5">WJC10195</strain>
    </source>
</reference>
<evidence type="ECO:0000256" key="2">
    <source>
        <dbReference type="ARBA" id="ARBA00006311"/>
    </source>
</evidence>
<evidence type="ECO:0000256" key="3">
    <source>
        <dbReference type="ARBA" id="ARBA00022677"/>
    </source>
</evidence>
<organism evidence="5 6">
    <name type="scientific">Synaphobranchus kaupii</name>
    <name type="common">Kaup's arrowtooth eel</name>
    <dbReference type="NCBI Taxonomy" id="118154"/>
    <lineage>
        <taxon>Eukaryota</taxon>
        <taxon>Metazoa</taxon>
        <taxon>Chordata</taxon>
        <taxon>Craniata</taxon>
        <taxon>Vertebrata</taxon>
        <taxon>Euteleostomi</taxon>
        <taxon>Actinopterygii</taxon>
        <taxon>Neopterygii</taxon>
        <taxon>Teleostei</taxon>
        <taxon>Anguilliformes</taxon>
        <taxon>Synaphobranchidae</taxon>
        <taxon>Synaphobranchus</taxon>
    </lineage>
</organism>
<dbReference type="InterPro" id="IPR004279">
    <property type="entry name" value="Perilipin"/>
</dbReference>
<name>A0A9Q1ESC9_SYNKA</name>
<dbReference type="OrthoDB" id="376826at2759"/>
<evidence type="ECO:0000256" key="4">
    <source>
        <dbReference type="SAM" id="MobiDB-lite"/>
    </source>
</evidence>
<dbReference type="PANTHER" id="PTHR47138">
    <property type="entry name" value="PERILIPIN-1"/>
    <property type="match status" value="1"/>
</dbReference>
<gene>
    <name evidence="5" type="ORF">SKAU_G00314160</name>
</gene>